<organism evidence="1">
    <name type="scientific">uncultured Caudovirales phage</name>
    <dbReference type="NCBI Taxonomy" id="2100421"/>
    <lineage>
        <taxon>Viruses</taxon>
        <taxon>Duplodnaviria</taxon>
        <taxon>Heunggongvirae</taxon>
        <taxon>Uroviricota</taxon>
        <taxon>Caudoviricetes</taxon>
        <taxon>Peduoviridae</taxon>
        <taxon>Maltschvirus</taxon>
        <taxon>Maltschvirus maltsch</taxon>
    </lineage>
</organism>
<name>A0A6J5L3V7_9CAUD</name>
<dbReference type="SUPFAM" id="SSF52402">
    <property type="entry name" value="Adenine nucleotide alpha hydrolases-like"/>
    <property type="match status" value="1"/>
</dbReference>
<protein>
    <recommendedName>
        <fullName evidence="2">7-cyano-7-deazaguanine synthase</fullName>
    </recommendedName>
</protein>
<dbReference type="EMBL" id="LR796233">
    <property type="protein sequence ID" value="CAB4129154.1"/>
    <property type="molecule type" value="Genomic_DNA"/>
</dbReference>
<evidence type="ECO:0000313" key="1">
    <source>
        <dbReference type="EMBL" id="CAB4129154.1"/>
    </source>
</evidence>
<reference evidence="1" key="1">
    <citation type="submission" date="2020-04" db="EMBL/GenBank/DDBJ databases">
        <authorList>
            <person name="Chiriac C."/>
            <person name="Salcher M."/>
            <person name="Ghai R."/>
            <person name="Kavagutti S V."/>
        </authorList>
    </citation>
    <scope>NUCLEOTIDE SEQUENCE</scope>
</reference>
<dbReference type="Gene3D" id="3.40.50.620">
    <property type="entry name" value="HUPs"/>
    <property type="match status" value="1"/>
</dbReference>
<gene>
    <name evidence="1" type="ORF">UFOVP112_252</name>
</gene>
<accession>A0A6J5L3V7</accession>
<sequence length="197" mass="22553">MEQQTILAMYSGGLDSLGMIYRLLTDPEYRDYELHVHHVHNQNVEQRHKAEAVAVKVALTELERLGFKFVYSESQIGSQPYNGQFMFDSDSINFFAGYICSVNPNIVQVAMGMNANDANQSLEHRRKRADKILGAFTDVKKIYPVLDMTKREIYDSMPESLRTKFWSCRKPVYTGNKIDLCGVCDTCVKLREQGILP</sequence>
<evidence type="ECO:0008006" key="2">
    <source>
        <dbReference type="Google" id="ProtNLM"/>
    </source>
</evidence>
<dbReference type="InterPro" id="IPR014729">
    <property type="entry name" value="Rossmann-like_a/b/a_fold"/>
</dbReference>
<proteinExistence type="predicted"/>
<dbReference type="CDD" id="cd01986">
    <property type="entry name" value="AANH-like"/>
    <property type="match status" value="1"/>
</dbReference>